<dbReference type="NCBIfam" id="NF010697">
    <property type="entry name" value="PRK14097.1"/>
    <property type="match status" value="1"/>
</dbReference>
<proteinExistence type="inferred from homology"/>
<dbReference type="FunFam" id="3.40.50.10490:FF:000015">
    <property type="entry name" value="Glucose-6-phosphate isomerase"/>
    <property type="match status" value="1"/>
</dbReference>
<comment type="caution">
    <text evidence="10">The sequence shown here is derived from an EMBL/GenBank/DDBJ whole genome shotgun (WGS) entry which is preliminary data.</text>
</comment>
<evidence type="ECO:0000256" key="4">
    <source>
        <dbReference type="ARBA" id="ARBA00022490"/>
    </source>
</evidence>
<dbReference type="InterPro" id="IPR018189">
    <property type="entry name" value="Phosphoglucose_isomerase_CS"/>
</dbReference>
<comment type="function">
    <text evidence="8">Catalyzes the reversible isomerization of glucose-6-phosphate to fructose-6-phosphate.</text>
</comment>
<evidence type="ECO:0000256" key="5">
    <source>
        <dbReference type="ARBA" id="ARBA00023152"/>
    </source>
</evidence>
<keyword evidence="3 8" id="KW-0312">Gluconeogenesis</keyword>
<dbReference type="GO" id="GO:0048029">
    <property type="term" value="F:monosaccharide binding"/>
    <property type="evidence" value="ECO:0007669"/>
    <property type="project" value="TreeGrafter"/>
</dbReference>
<organism evidence="10 11">
    <name type="scientific">Paratissierella segnis</name>
    <dbReference type="NCBI Taxonomy" id="2763679"/>
    <lineage>
        <taxon>Bacteria</taxon>
        <taxon>Bacillati</taxon>
        <taxon>Bacillota</taxon>
        <taxon>Tissierellia</taxon>
        <taxon>Tissierellales</taxon>
        <taxon>Tissierellaceae</taxon>
        <taxon>Paratissierella</taxon>
    </lineage>
</organism>
<dbReference type="PROSITE" id="PS00765">
    <property type="entry name" value="P_GLUCOSE_ISOMERASE_1"/>
    <property type="match status" value="1"/>
</dbReference>
<protein>
    <recommendedName>
        <fullName evidence="8">Glucose-6-phosphate isomerase</fullName>
        <shortName evidence="8">GPI</shortName>
        <ecNumber evidence="8">5.3.1.9</ecNumber>
    </recommendedName>
    <alternativeName>
        <fullName evidence="8">Phosphoglucose isomerase</fullName>
        <shortName evidence="8">PGI</shortName>
    </alternativeName>
    <alternativeName>
        <fullName evidence="8">Phosphohexose isomerase</fullName>
        <shortName evidence="8">PHI</shortName>
    </alternativeName>
</protein>
<dbReference type="GO" id="GO:0051156">
    <property type="term" value="P:glucose 6-phosphate metabolic process"/>
    <property type="evidence" value="ECO:0007669"/>
    <property type="project" value="TreeGrafter"/>
</dbReference>
<dbReference type="InterPro" id="IPR001672">
    <property type="entry name" value="G6P_Isomerase"/>
</dbReference>
<dbReference type="HAMAP" id="MF_00473">
    <property type="entry name" value="G6P_isomerase"/>
    <property type="match status" value="1"/>
</dbReference>
<dbReference type="CDD" id="cd05016">
    <property type="entry name" value="SIS_PGI_2"/>
    <property type="match status" value="1"/>
</dbReference>
<dbReference type="InterPro" id="IPR035482">
    <property type="entry name" value="SIS_PGI_2"/>
</dbReference>
<dbReference type="GO" id="GO:0005829">
    <property type="term" value="C:cytosol"/>
    <property type="evidence" value="ECO:0007669"/>
    <property type="project" value="TreeGrafter"/>
</dbReference>
<sequence>MDIKLDFANSFIVENELNNLKASIELNHNQLHLKTGAGSDFLGWIDLPKNYDDEEFKRIKRAAEKIRDDSDVFIIIGIGGSYLGTRACVEALTHSFYNLVSKNGNRTPEIYFVGNNISSTYYIELMDVIKDKDISINVISKSGTTTEPAIAFRIFKEYMENKYGKENAKGRIYATTDKQKGALRKLAEIEGYETFVIPDDVGGRYSIFTPVGLLGIAVAGIDVDELMSGCYSGMEEYSNHDLDKNISYKYAAIRNILYRKGKEIEILVNYEPSLFYLGEWWKQLFGESEGKDGKGIYPASANFTTDLHSLGQLIQDGRRNIFETNIIIDKPKKDLMFKKNEDNLDGLNYLDGKTLDFINKKAFEGTLNAHVKGNVPNIVINVPELNEFYFGKLIYFFEKACAMSGYLLGVNPFDQPGVEEYKKNMFKLLGKI</sequence>
<comment type="subcellular location">
    <subcellularLocation>
        <location evidence="8">Cytoplasm</location>
    </subcellularLocation>
</comment>
<feature type="active site" description="Proton donor" evidence="8">
    <location>
        <position position="287"/>
    </location>
</feature>
<dbReference type="PANTHER" id="PTHR11469">
    <property type="entry name" value="GLUCOSE-6-PHOSPHATE ISOMERASE"/>
    <property type="match status" value="1"/>
</dbReference>
<dbReference type="GO" id="GO:0006094">
    <property type="term" value="P:gluconeogenesis"/>
    <property type="evidence" value="ECO:0007669"/>
    <property type="project" value="UniProtKB-UniRule"/>
</dbReference>
<keyword evidence="6 8" id="KW-0413">Isomerase</keyword>
<dbReference type="PROSITE" id="PS51463">
    <property type="entry name" value="P_GLUCOSE_ISOMERASE_3"/>
    <property type="match status" value="1"/>
</dbReference>
<evidence type="ECO:0000256" key="8">
    <source>
        <dbReference type="HAMAP-Rule" id="MF_00473"/>
    </source>
</evidence>
<evidence type="ECO:0000313" key="10">
    <source>
        <dbReference type="EMBL" id="MBC8587920.1"/>
    </source>
</evidence>
<comment type="pathway">
    <text evidence="8">Carbohydrate biosynthesis; gluconeogenesis.</text>
</comment>
<dbReference type="GO" id="GO:0097367">
    <property type="term" value="F:carbohydrate derivative binding"/>
    <property type="evidence" value="ECO:0007669"/>
    <property type="project" value="InterPro"/>
</dbReference>
<dbReference type="Gene3D" id="3.40.50.10490">
    <property type="entry name" value="Glucose-6-phosphate isomerase like protein, domain 1"/>
    <property type="match status" value="2"/>
</dbReference>
<keyword evidence="5 8" id="KW-0324">Glycolysis</keyword>
<evidence type="ECO:0000256" key="6">
    <source>
        <dbReference type="ARBA" id="ARBA00023235"/>
    </source>
</evidence>
<comment type="catalytic activity">
    <reaction evidence="7 8 9">
        <text>alpha-D-glucose 6-phosphate = beta-D-fructose 6-phosphate</text>
        <dbReference type="Rhea" id="RHEA:11816"/>
        <dbReference type="ChEBI" id="CHEBI:57634"/>
        <dbReference type="ChEBI" id="CHEBI:58225"/>
        <dbReference type="EC" id="5.3.1.9"/>
    </reaction>
</comment>
<keyword evidence="11" id="KW-1185">Reference proteome</keyword>
<dbReference type="GO" id="GO:0004347">
    <property type="term" value="F:glucose-6-phosphate isomerase activity"/>
    <property type="evidence" value="ECO:0007669"/>
    <property type="project" value="UniProtKB-UniRule"/>
</dbReference>
<dbReference type="Pfam" id="PF00342">
    <property type="entry name" value="PGI"/>
    <property type="match status" value="1"/>
</dbReference>
<dbReference type="Proteomes" id="UP000601171">
    <property type="component" value="Unassembled WGS sequence"/>
</dbReference>
<evidence type="ECO:0000256" key="3">
    <source>
        <dbReference type="ARBA" id="ARBA00022432"/>
    </source>
</evidence>
<evidence type="ECO:0000313" key="11">
    <source>
        <dbReference type="Proteomes" id="UP000601171"/>
    </source>
</evidence>
<name>A0A926EX86_9FIRM</name>
<dbReference type="SUPFAM" id="SSF53697">
    <property type="entry name" value="SIS domain"/>
    <property type="match status" value="1"/>
</dbReference>
<comment type="pathway">
    <text evidence="1 8 9">Carbohydrate degradation; glycolysis; D-glyceraldehyde 3-phosphate and glycerone phosphate from D-glucose: step 2/4.</text>
</comment>
<dbReference type="InterPro" id="IPR046348">
    <property type="entry name" value="SIS_dom_sf"/>
</dbReference>
<dbReference type="InterPro" id="IPR035476">
    <property type="entry name" value="SIS_PGI_1"/>
</dbReference>
<evidence type="ECO:0000256" key="1">
    <source>
        <dbReference type="ARBA" id="ARBA00004926"/>
    </source>
</evidence>
<accession>A0A926EX86</accession>
<dbReference type="AlphaFoldDB" id="A0A926EX86"/>
<dbReference type="FunFam" id="3.40.50.10490:FF:000016">
    <property type="entry name" value="Glucose-6-phosphate isomerase"/>
    <property type="match status" value="1"/>
</dbReference>
<dbReference type="CDD" id="cd05015">
    <property type="entry name" value="SIS_PGI_1"/>
    <property type="match status" value="1"/>
</dbReference>
<dbReference type="PROSITE" id="PS00174">
    <property type="entry name" value="P_GLUCOSE_ISOMERASE_2"/>
    <property type="match status" value="1"/>
</dbReference>
<keyword evidence="4 8" id="KW-0963">Cytoplasm</keyword>
<comment type="caution">
    <text evidence="8">Lacks conserved residue(s) required for the propagation of feature annotation.</text>
</comment>
<dbReference type="PANTHER" id="PTHR11469:SF1">
    <property type="entry name" value="GLUCOSE-6-PHOSPHATE ISOMERASE"/>
    <property type="match status" value="1"/>
</dbReference>
<gene>
    <name evidence="8" type="primary">pgi</name>
    <name evidence="10" type="ORF">H8707_06680</name>
</gene>
<feature type="active site" evidence="8">
    <location>
        <position position="422"/>
    </location>
</feature>
<dbReference type="EC" id="5.3.1.9" evidence="8"/>
<reference evidence="10" key="1">
    <citation type="submission" date="2020-08" db="EMBL/GenBank/DDBJ databases">
        <title>Genome public.</title>
        <authorList>
            <person name="Liu C."/>
            <person name="Sun Q."/>
        </authorList>
    </citation>
    <scope>NUCLEOTIDE SEQUENCE</scope>
    <source>
        <strain evidence="10">BX21</strain>
    </source>
</reference>
<dbReference type="PRINTS" id="PR00662">
    <property type="entry name" value="G6PISOMERASE"/>
</dbReference>
<dbReference type="RefSeq" id="WP_262429367.1">
    <property type="nucleotide sequence ID" value="NZ_JACRTG010000016.1"/>
</dbReference>
<evidence type="ECO:0000256" key="9">
    <source>
        <dbReference type="RuleBase" id="RU000612"/>
    </source>
</evidence>
<evidence type="ECO:0000256" key="7">
    <source>
        <dbReference type="ARBA" id="ARBA00029321"/>
    </source>
</evidence>
<evidence type="ECO:0000256" key="2">
    <source>
        <dbReference type="ARBA" id="ARBA00006604"/>
    </source>
</evidence>
<comment type="similarity">
    <text evidence="2 8 9">Belongs to the GPI family.</text>
</comment>
<dbReference type="EMBL" id="JACRTG010000016">
    <property type="protein sequence ID" value="MBC8587920.1"/>
    <property type="molecule type" value="Genomic_DNA"/>
</dbReference>
<dbReference type="GO" id="GO:0006096">
    <property type="term" value="P:glycolytic process"/>
    <property type="evidence" value="ECO:0007669"/>
    <property type="project" value="UniProtKB-UniRule"/>
</dbReference>